<dbReference type="Proteomes" id="UP000005226">
    <property type="component" value="Chromosome 3"/>
</dbReference>
<dbReference type="Ensembl" id="ENSTRUT00000071522.1">
    <property type="protein sequence ID" value="ENSTRUP00000073784.1"/>
    <property type="gene ID" value="ENSTRUG00000029285.1"/>
</dbReference>
<dbReference type="Ensembl" id="ENSTRUT00000063710.1">
    <property type="protein sequence ID" value="ENSTRUP00000073592.1"/>
    <property type="gene ID" value="ENSTRUG00000026937.1"/>
</dbReference>
<dbReference type="AlphaFoldDB" id="A0A674NJL2"/>
<organism evidence="1 2">
    <name type="scientific">Takifugu rubripes</name>
    <name type="common">Japanese pufferfish</name>
    <name type="synonym">Fugu rubripes</name>
    <dbReference type="NCBI Taxonomy" id="31033"/>
    <lineage>
        <taxon>Eukaryota</taxon>
        <taxon>Metazoa</taxon>
        <taxon>Chordata</taxon>
        <taxon>Craniata</taxon>
        <taxon>Vertebrata</taxon>
        <taxon>Euteleostomi</taxon>
        <taxon>Actinopterygii</taxon>
        <taxon>Neopterygii</taxon>
        <taxon>Teleostei</taxon>
        <taxon>Neoteleostei</taxon>
        <taxon>Acanthomorphata</taxon>
        <taxon>Eupercaria</taxon>
        <taxon>Tetraodontiformes</taxon>
        <taxon>Tetradontoidea</taxon>
        <taxon>Tetraodontidae</taxon>
        <taxon>Takifugu</taxon>
    </lineage>
</organism>
<dbReference type="Proteomes" id="UP000005226">
    <property type="component" value="Chromosome 12"/>
</dbReference>
<dbReference type="GeneTree" id="ENSGT00990000210833"/>
<reference evidence="1 2" key="1">
    <citation type="journal article" date="2011" name="Genome Biol. Evol.">
        <title>Integration of the genetic map and genome assembly of fugu facilitates insights into distinct features of genome evolution in teleosts and mammals.</title>
        <authorList>
            <person name="Kai W."/>
            <person name="Kikuchi K."/>
            <person name="Tohari S."/>
            <person name="Chew A.K."/>
            <person name="Tay A."/>
            <person name="Fujiwara A."/>
            <person name="Hosoya S."/>
            <person name="Suetake H."/>
            <person name="Naruse K."/>
            <person name="Brenner S."/>
            <person name="Suzuki Y."/>
            <person name="Venkatesh B."/>
        </authorList>
    </citation>
    <scope>NUCLEOTIDE SEQUENCE [LARGE SCALE GENOMIC DNA]</scope>
</reference>
<proteinExistence type="predicted"/>
<name>A0A674NJL2_TAKRU</name>
<reference evidence="1" key="2">
    <citation type="submission" date="2025-05" db="UniProtKB">
        <authorList>
            <consortium name="Ensembl"/>
        </authorList>
    </citation>
    <scope>IDENTIFICATION</scope>
</reference>
<sequence>MVSQPSLVRLLDVETLSSARRIGWLLKLSPVTRILIPPMTTGAISGLWGSRPSRWQRELLPCVACTL</sequence>
<dbReference type="Proteomes" id="UP000005226">
    <property type="component" value="Chromosome 1"/>
</dbReference>
<evidence type="ECO:0000313" key="2">
    <source>
        <dbReference type="Proteomes" id="UP000005226"/>
    </source>
</evidence>
<dbReference type="Ensembl" id="ENSTRUT00000058711.1">
    <property type="protein sequence ID" value="ENSTRUP00000066290.1"/>
    <property type="gene ID" value="ENSTRUG00000028838.1"/>
</dbReference>
<evidence type="ECO:0000313" key="1">
    <source>
        <dbReference type="Ensembl" id="ENSTRUP00000073784.1"/>
    </source>
</evidence>
<accession>A0A674NJL2</accession>
<protein>
    <submittedName>
        <fullName evidence="1">Uncharacterized protein</fullName>
    </submittedName>
</protein>
<keyword evidence="2" id="KW-1185">Reference proteome</keyword>